<evidence type="ECO:0000313" key="7">
    <source>
        <dbReference type="EMBL" id="MPL58648.1"/>
    </source>
</evidence>
<dbReference type="GO" id="GO:0003677">
    <property type="term" value="F:DNA binding"/>
    <property type="evidence" value="ECO:0007669"/>
    <property type="project" value="UniProtKB-KW"/>
</dbReference>
<dbReference type="InterPro" id="IPR004107">
    <property type="entry name" value="Integrase_SAM-like_N"/>
</dbReference>
<reference evidence="7" key="1">
    <citation type="submission" date="2019-08" db="EMBL/GenBank/DDBJ databases">
        <authorList>
            <person name="Kucharzyk K."/>
            <person name="Murdoch R.W."/>
            <person name="Higgins S."/>
            <person name="Loffler F."/>
        </authorList>
    </citation>
    <scope>NUCLEOTIDE SEQUENCE</scope>
</reference>
<dbReference type="GO" id="GO:0015074">
    <property type="term" value="P:DNA integration"/>
    <property type="evidence" value="ECO:0007669"/>
    <property type="project" value="UniProtKB-KW"/>
</dbReference>
<dbReference type="GO" id="GO:0006310">
    <property type="term" value="P:DNA recombination"/>
    <property type="evidence" value="ECO:0007669"/>
    <property type="project" value="UniProtKB-KW"/>
</dbReference>
<evidence type="ECO:0000256" key="2">
    <source>
        <dbReference type="ARBA" id="ARBA00022908"/>
    </source>
</evidence>
<comment type="caution">
    <text evidence="7">The sequence shown here is derived from an EMBL/GenBank/DDBJ whole genome shotgun (WGS) entry which is preliminary data.</text>
</comment>
<comment type="similarity">
    <text evidence="1">Belongs to the 'phage' integrase family.</text>
</comment>
<evidence type="ECO:0000256" key="1">
    <source>
        <dbReference type="ARBA" id="ARBA00008857"/>
    </source>
</evidence>
<sequence>MATVRIERRSRKAFTLIIDHGIDPITKKRKKETRTIVTDDITVAEAERLTILAELAKGTYKPTSKATLKEYIEHWFTTPVAKKLASKTHENYRNCADLRIIPWIGNIRLKELSRSDLQRFYKQILQVGHLDNIKPPLPGQEPRKRKEIGRETLEYHHRFIHRVLNHAIFEDEILERNVATKIILPEPERETEYNPDVEIAKVFSQSEIVQLEAAAATDPKSVPYVNILTVALRTGMRREELLALRWQDIDFKSHTITVKRALIYTKLNGYEFKSTKNKKRRIIEVTEEVLNAMRAEARRQAPFKLRLKDKYDKKSKLIFCREDGFQSHPDTISSWFPSFCSSIGITRLGFHCLRHTHASHLLASGEDITYVSKRLGHSSIQVTYGTYFHFIPLEKRASLKELEKRFKK</sequence>
<proteinExistence type="inferred from homology"/>
<dbReference type="InterPro" id="IPR010998">
    <property type="entry name" value="Integrase_recombinase_N"/>
</dbReference>
<dbReference type="AlphaFoldDB" id="A0A644SVB8"/>
<dbReference type="PANTHER" id="PTHR30349">
    <property type="entry name" value="PHAGE INTEGRASE-RELATED"/>
    <property type="match status" value="1"/>
</dbReference>
<evidence type="ECO:0000259" key="5">
    <source>
        <dbReference type="PROSITE" id="PS51898"/>
    </source>
</evidence>
<dbReference type="InterPro" id="IPR050090">
    <property type="entry name" value="Tyrosine_recombinase_XerCD"/>
</dbReference>
<dbReference type="Pfam" id="PF14659">
    <property type="entry name" value="Phage_int_SAM_3"/>
    <property type="match status" value="1"/>
</dbReference>
<dbReference type="Pfam" id="PF00589">
    <property type="entry name" value="Phage_integrase"/>
    <property type="match status" value="1"/>
</dbReference>
<dbReference type="Gene3D" id="1.10.150.130">
    <property type="match status" value="1"/>
</dbReference>
<feature type="domain" description="Core-binding (CB)" evidence="6">
    <location>
        <begin position="62"/>
        <end position="168"/>
    </location>
</feature>
<evidence type="ECO:0000256" key="4">
    <source>
        <dbReference type="ARBA" id="ARBA00023172"/>
    </source>
</evidence>
<protein>
    <submittedName>
        <fullName evidence="7">Tyrosine recombinase XerC</fullName>
    </submittedName>
</protein>
<dbReference type="Gene3D" id="1.10.443.10">
    <property type="entry name" value="Intergrase catalytic core"/>
    <property type="match status" value="1"/>
</dbReference>
<keyword evidence="3" id="KW-0238">DNA-binding</keyword>
<organism evidence="7">
    <name type="scientific">bioreactor metagenome</name>
    <dbReference type="NCBI Taxonomy" id="1076179"/>
    <lineage>
        <taxon>unclassified sequences</taxon>
        <taxon>metagenomes</taxon>
        <taxon>ecological metagenomes</taxon>
    </lineage>
</organism>
<keyword evidence="4" id="KW-0233">DNA recombination</keyword>
<dbReference type="PROSITE" id="PS51898">
    <property type="entry name" value="TYR_RECOMBINASE"/>
    <property type="match status" value="1"/>
</dbReference>
<accession>A0A644SVB8</accession>
<feature type="domain" description="Tyr recombinase" evidence="5">
    <location>
        <begin position="198"/>
        <end position="400"/>
    </location>
</feature>
<dbReference type="CDD" id="cd01189">
    <property type="entry name" value="INT_ICEBs1_C_like"/>
    <property type="match status" value="1"/>
</dbReference>
<gene>
    <name evidence="7" type="primary">xerC_6</name>
    <name evidence="7" type="ORF">SDC9_04182</name>
</gene>
<dbReference type="InterPro" id="IPR011010">
    <property type="entry name" value="DNA_brk_join_enz"/>
</dbReference>
<dbReference type="EMBL" id="VSSQ01000007">
    <property type="protein sequence ID" value="MPL58648.1"/>
    <property type="molecule type" value="Genomic_DNA"/>
</dbReference>
<dbReference type="InterPro" id="IPR002104">
    <property type="entry name" value="Integrase_catalytic"/>
</dbReference>
<dbReference type="PANTHER" id="PTHR30349:SF64">
    <property type="entry name" value="PROPHAGE INTEGRASE INTD-RELATED"/>
    <property type="match status" value="1"/>
</dbReference>
<dbReference type="InterPro" id="IPR013762">
    <property type="entry name" value="Integrase-like_cat_sf"/>
</dbReference>
<evidence type="ECO:0000259" key="6">
    <source>
        <dbReference type="PROSITE" id="PS51900"/>
    </source>
</evidence>
<dbReference type="InterPro" id="IPR044068">
    <property type="entry name" value="CB"/>
</dbReference>
<dbReference type="SUPFAM" id="SSF56349">
    <property type="entry name" value="DNA breaking-rejoining enzymes"/>
    <property type="match status" value="1"/>
</dbReference>
<keyword evidence="2" id="KW-0229">DNA integration</keyword>
<evidence type="ECO:0000256" key="3">
    <source>
        <dbReference type="ARBA" id="ARBA00023125"/>
    </source>
</evidence>
<name>A0A644SVB8_9ZZZZ</name>
<dbReference type="PROSITE" id="PS51900">
    <property type="entry name" value="CB"/>
    <property type="match status" value="1"/>
</dbReference>